<sequence length="54" mass="5903">MTELSISEAQQVSGGYPPPSIIYIELPNGVRPEFEMFGWTPEELVFDQSATGGV</sequence>
<accession>A0A3M0ABT2</accession>
<comment type="caution">
    <text evidence="1">The sequence shown here is derived from an EMBL/GenBank/DDBJ whole genome shotgun (WGS) entry which is preliminary data.</text>
</comment>
<evidence type="ECO:0000313" key="2">
    <source>
        <dbReference type="Proteomes" id="UP000267187"/>
    </source>
</evidence>
<dbReference type="Proteomes" id="UP000267187">
    <property type="component" value="Unassembled WGS sequence"/>
</dbReference>
<dbReference type="RefSeq" id="WP_170150818.1">
    <property type="nucleotide sequence ID" value="NZ_REFJ01000003.1"/>
</dbReference>
<protein>
    <submittedName>
        <fullName evidence="1">Uncharacterized protein</fullName>
    </submittedName>
</protein>
<evidence type="ECO:0000313" key="1">
    <source>
        <dbReference type="EMBL" id="RMA80238.1"/>
    </source>
</evidence>
<keyword evidence="2" id="KW-1185">Reference proteome</keyword>
<reference evidence="1 2" key="1">
    <citation type="submission" date="2018-10" db="EMBL/GenBank/DDBJ databases">
        <title>Genomic Encyclopedia of Type Strains, Phase IV (KMG-IV): sequencing the most valuable type-strain genomes for metagenomic binning, comparative biology and taxonomic classification.</title>
        <authorList>
            <person name="Goeker M."/>
        </authorList>
    </citation>
    <scope>NUCLEOTIDE SEQUENCE [LARGE SCALE GENOMIC DNA]</scope>
    <source>
        <strain evidence="1 2">DSM 25080</strain>
    </source>
</reference>
<dbReference type="AlphaFoldDB" id="A0A3M0ABT2"/>
<name>A0A3M0ABT2_9GAMM</name>
<dbReference type="EMBL" id="REFJ01000003">
    <property type="protein sequence ID" value="RMA80238.1"/>
    <property type="molecule type" value="Genomic_DNA"/>
</dbReference>
<gene>
    <name evidence="1" type="ORF">DFR27_1602</name>
</gene>
<proteinExistence type="predicted"/>
<organism evidence="1 2">
    <name type="scientific">Umboniibacter marinipuniceus</name>
    <dbReference type="NCBI Taxonomy" id="569599"/>
    <lineage>
        <taxon>Bacteria</taxon>
        <taxon>Pseudomonadati</taxon>
        <taxon>Pseudomonadota</taxon>
        <taxon>Gammaproteobacteria</taxon>
        <taxon>Cellvibrionales</taxon>
        <taxon>Cellvibrionaceae</taxon>
        <taxon>Umboniibacter</taxon>
    </lineage>
</organism>